<dbReference type="InterPro" id="IPR032675">
    <property type="entry name" value="LRR_dom_sf"/>
</dbReference>
<evidence type="ECO:0000259" key="9">
    <source>
        <dbReference type="Pfam" id="PF25019"/>
    </source>
</evidence>
<reference evidence="10" key="1">
    <citation type="journal article" date="2023" name="Plant Biotechnol. J.">
        <title>Chromosome-level wild Hevea brasiliensis genome provides new tools for genomic-assisted breeding and valuable loci to elevate rubber yield.</title>
        <authorList>
            <person name="Cheng H."/>
            <person name="Song X."/>
            <person name="Hu Y."/>
            <person name="Wu T."/>
            <person name="Yang Q."/>
            <person name="An Z."/>
            <person name="Feng S."/>
            <person name="Deng Z."/>
            <person name="Wu W."/>
            <person name="Zeng X."/>
            <person name="Tu M."/>
            <person name="Wang X."/>
            <person name="Huang H."/>
        </authorList>
    </citation>
    <scope>NUCLEOTIDE SEQUENCE</scope>
    <source>
        <strain evidence="10">MT/VB/25A 57/8</strain>
    </source>
</reference>
<dbReference type="InterPro" id="IPR027417">
    <property type="entry name" value="P-loop_NTPase"/>
</dbReference>
<evidence type="ECO:0000259" key="7">
    <source>
        <dbReference type="Pfam" id="PF18052"/>
    </source>
</evidence>
<dbReference type="InterPro" id="IPR002182">
    <property type="entry name" value="NB-ARC"/>
</dbReference>
<dbReference type="Pfam" id="PF25019">
    <property type="entry name" value="LRR_R13L1-DRL21"/>
    <property type="match status" value="1"/>
</dbReference>
<dbReference type="PANTHER" id="PTHR36766">
    <property type="entry name" value="PLANT BROAD-SPECTRUM MILDEW RESISTANCE PROTEIN RPW8"/>
    <property type="match status" value="1"/>
</dbReference>
<feature type="domain" description="Disease resistance N-terminal" evidence="7">
    <location>
        <begin position="13"/>
        <end position="104"/>
    </location>
</feature>
<dbReference type="Gene3D" id="1.10.10.10">
    <property type="entry name" value="Winged helix-like DNA-binding domain superfamily/Winged helix DNA-binding domain"/>
    <property type="match status" value="1"/>
</dbReference>
<keyword evidence="4" id="KW-0611">Plant defense</keyword>
<dbReference type="InterPro" id="IPR041118">
    <property type="entry name" value="Rx_N"/>
</dbReference>
<dbReference type="SUPFAM" id="SSF52540">
    <property type="entry name" value="P-loop containing nucleoside triphosphate hydrolases"/>
    <property type="match status" value="1"/>
</dbReference>
<dbReference type="InterPro" id="IPR042197">
    <property type="entry name" value="Apaf_helical"/>
</dbReference>
<comment type="caution">
    <text evidence="10">The sequence shown here is derived from an EMBL/GenBank/DDBJ whole genome shotgun (WGS) entry which is preliminary data.</text>
</comment>
<dbReference type="CDD" id="cd14798">
    <property type="entry name" value="RX-CC_like"/>
    <property type="match status" value="1"/>
</dbReference>
<evidence type="ECO:0000256" key="4">
    <source>
        <dbReference type="ARBA" id="ARBA00022821"/>
    </source>
</evidence>
<evidence type="ECO:0008006" key="12">
    <source>
        <dbReference type="Google" id="ProtNLM"/>
    </source>
</evidence>
<evidence type="ECO:0000259" key="6">
    <source>
        <dbReference type="Pfam" id="PF00931"/>
    </source>
</evidence>
<evidence type="ECO:0000313" key="10">
    <source>
        <dbReference type="EMBL" id="KAJ9158841.1"/>
    </source>
</evidence>
<dbReference type="Pfam" id="PF18052">
    <property type="entry name" value="Rx_N"/>
    <property type="match status" value="1"/>
</dbReference>
<dbReference type="Pfam" id="PF00931">
    <property type="entry name" value="NB-ARC"/>
    <property type="match status" value="1"/>
</dbReference>
<evidence type="ECO:0000256" key="5">
    <source>
        <dbReference type="ARBA" id="ARBA00022840"/>
    </source>
</evidence>
<gene>
    <name evidence="10" type="ORF">P3X46_024386</name>
</gene>
<dbReference type="Proteomes" id="UP001174677">
    <property type="component" value="Chromosome 14"/>
</dbReference>
<evidence type="ECO:0000256" key="2">
    <source>
        <dbReference type="ARBA" id="ARBA00022737"/>
    </source>
</evidence>
<feature type="domain" description="NB-ARC" evidence="6">
    <location>
        <begin position="192"/>
        <end position="358"/>
    </location>
</feature>
<keyword evidence="3" id="KW-0547">Nucleotide-binding</keyword>
<dbReference type="SUPFAM" id="SSF52047">
    <property type="entry name" value="RNI-like"/>
    <property type="match status" value="1"/>
</dbReference>
<dbReference type="PANTHER" id="PTHR36766:SF51">
    <property type="entry name" value="DISEASE RESISTANCE RPP13-LIKE PROTEIN 1"/>
    <property type="match status" value="1"/>
</dbReference>
<keyword evidence="11" id="KW-1185">Reference proteome</keyword>
<evidence type="ECO:0000259" key="8">
    <source>
        <dbReference type="Pfam" id="PF23559"/>
    </source>
</evidence>
<protein>
    <recommendedName>
        <fullName evidence="12">Disease resistance RPP13-like protein 1</fullName>
    </recommendedName>
</protein>
<dbReference type="Gene3D" id="1.20.5.4130">
    <property type="match status" value="1"/>
</dbReference>
<dbReference type="Pfam" id="PF23559">
    <property type="entry name" value="WHD_DRP"/>
    <property type="match status" value="1"/>
</dbReference>
<dbReference type="Gene3D" id="3.80.10.10">
    <property type="entry name" value="Ribonuclease Inhibitor"/>
    <property type="match status" value="5"/>
</dbReference>
<dbReference type="Gene3D" id="3.40.50.300">
    <property type="entry name" value="P-loop containing nucleotide triphosphate hydrolases"/>
    <property type="match status" value="1"/>
</dbReference>
<evidence type="ECO:0000256" key="3">
    <source>
        <dbReference type="ARBA" id="ARBA00022741"/>
    </source>
</evidence>
<feature type="domain" description="Disease resistance protein winged helix" evidence="8">
    <location>
        <begin position="442"/>
        <end position="507"/>
    </location>
</feature>
<sequence>MTTAIETAALSAFVKLLFEKIGNIAFSKLSKFPRKKKVIAKINKWRKTLTHIHAVLEDAEEKQLTNQSVKMWLDSLRDLAYDVEDILDEFATEILQRQLKDESQASSSNLRKLSHTVGTTINPVAVMFNSKMMSKMKQITTRFQEIVDQQKDLDLINRNVGGTSFSKVCVRPPSTCLHHEPRVYGRDEDKRKIIDLISSIEASDVKVGVIPIVGMGGVGKTTLARLVYNDELSQQNFHLKAWVCVSDEFDILIITKSILESITLQSCDLKELNQVQLQLREQLAAKKFLIVLDDVWNKNYNQWDTLRSSLMCGAPGSIVIVTTRDEDIARMMKTIQYHNLNCISDEDCWKLFLDHAFDSGSVADPKVEVIREKVINKCGGLPLAARTLGGLLRSKPQEHWEDVMNSEIWNSQGDGNNILSLLRLSYYHLPSHLKRCFAYCAILPKDYVFEKKQLVLLWMAEGLIEQRDDQHMEDVGEEYFQDLLSRSLFQFSSTGGFVMHDLVNDLAQVVAGDTYFRLEEKSSKKEKARYSSYIPCRFDRRERFEPFETMKHMRTFLPLSLAGDMDICLANCIPSYLFSKLRFLRVLSFNHYKITKLPDSIGDLKHLRYLDLSYTCIVTLPERTTSLCNLQTMLLKGCRDLEKLPSEMQNLINLRHLDIRGTYVKVMPQGMEKLRSLRTLSDFVVGEGNEVGITALENLKFLRGALRISRLDNVANASNVRGTILLDKGRIDDLVMAWGRSYLASRSFSFPNGDSVVLEKMKPHESLEKLTIIGYGGGFQFPSWVGDPLFRNLVCLKLENCNCTTLPQLGLLSSLKDLVIKGFPSVRAVDREFCWGSMSSSNPFPALETLRFEDMEEWKEWNICGCKFRLLRELSIVNCPEVFGELPSDLPSLQTLEIRECYGLVVSFQNLPSISHFQIQGCRKVELRGGFSAANLLMVSKVESFLFGSEELEQGLRKLKALTVGNHSNYESFTVGNNYFYPLSCPHWVLFEDIAKRDELLHENLADSQIKNLEFCCCEGLEKLPPWIHSFKSLRKLYIENCPRLISLPDAVIYKSLCLEELKIFECGSLISIGRHQLPTTLKRLEIQGCDGLQRLLDARETCSSSRFTDKEGISCDAYSSNLQHLEIFSCLSLTFLGDLPVFDNNTSLESIEINSAPRLKSLPENLHMLTNLRRIFIYHCEGLEALPDGMHNLTSLQELTIMNCPNVVSFPQGGLPTTHLKKIILESCGKLKALPDNMHNLTSLQELIIMNCPNVVSFPQGGLPTTHLKKIILESCGKLEALPDNMHNLTSLEVLAMQYCPGIMSFPEEGFPTNLKSLSIYEVEICTSLLNWGLHRLTSLEKLTIAGGCPGVVSFPQDEIDMKLSNSLTSLTIEGFQDLKYLSSKGFQSLTSLEYLVIKKCPKLASFPKNGLPSSVLSLYITKCPQLEQKCLKGKGQELLELARIPEVKIGHDAQKEFELENAFS</sequence>
<organism evidence="10 11">
    <name type="scientific">Hevea brasiliensis</name>
    <name type="common">Para rubber tree</name>
    <name type="synonym">Siphonia brasiliensis</name>
    <dbReference type="NCBI Taxonomy" id="3981"/>
    <lineage>
        <taxon>Eukaryota</taxon>
        <taxon>Viridiplantae</taxon>
        <taxon>Streptophyta</taxon>
        <taxon>Embryophyta</taxon>
        <taxon>Tracheophyta</taxon>
        <taxon>Spermatophyta</taxon>
        <taxon>Magnoliopsida</taxon>
        <taxon>eudicotyledons</taxon>
        <taxon>Gunneridae</taxon>
        <taxon>Pentapetalae</taxon>
        <taxon>rosids</taxon>
        <taxon>fabids</taxon>
        <taxon>Malpighiales</taxon>
        <taxon>Euphorbiaceae</taxon>
        <taxon>Crotonoideae</taxon>
        <taxon>Micrandreae</taxon>
        <taxon>Hevea</taxon>
    </lineage>
</organism>
<feature type="domain" description="R13L1/DRL21-like LRR repeat region" evidence="9">
    <location>
        <begin position="693"/>
        <end position="822"/>
    </location>
</feature>
<keyword evidence="1" id="KW-0433">Leucine-rich repeat</keyword>
<dbReference type="InterPro" id="IPR058922">
    <property type="entry name" value="WHD_DRP"/>
</dbReference>
<dbReference type="InterPro" id="IPR038005">
    <property type="entry name" value="RX-like_CC"/>
</dbReference>
<dbReference type="InterPro" id="IPR036388">
    <property type="entry name" value="WH-like_DNA-bd_sf"/>
</dbReference>
<keyword evidence="2" id="KW-0677">Repeat</keyword>
<dbReference type="EMBL" id="JARPOI010000014">
    <property type="protein sequence ID" value="KAJ9158841.1"/>
    <property type="molecule type" value="Genomic_DNA"/>
</dbReference>
<dbReference type="InterPro" id="IPR056789">
    <property type="entry name" value="LRR_R13L1-DRL21"/>
</dbReference>
<accession>A0ABQ9L3U4</accession>
<name>A0ABQ9L3U4_HEVBR</name>
<keyword evidence="5" id="KW-0067">ATP-binding</keyword>
<dbReference type="Gene3D" id="1.10.8.430">
    <property type="entry name" value="Helical domain of apoptotic protease-activating factors"/>
    <property type="match status" value="1"/>
</dbReference>
<dbReference type="SUPFAM" id="SSF52058">
    <property type="entry name" value="L domain-like"/>
    <property type="match status" value="2"/>
</dbReference>
<proteinExistence type="predicted"/>
<evidence type="ECO:0000256" key="1">
    <source>
        <dbReference type="ARBA" id="ARBA00022614"/>
    </source>
</evidence>
<evidence type="ECO:0000313" key="11">
    <source>
        <dbReference type="Proteomes" id="UP001174677"/>
    </source>
</evidence>
<dbReference type="PRINTS" id="PR00364">
    <property type="entry name" value="DISEASERSIST"/>
</dbReference>